<dbReference type="SFLD" id="SFLDS00019">
    <property type="entry name" value="Glutathione_Transferase_(cytos"/>
    <property type="match status" value="1"/>
</dbReference>
<dbReference type="InterPro" id="IPR036249">
    <property type="entry name" value="Thioredoxin-like_sf"/>
</dbReference>
<feature type="domain" description="GST C-terminal" evidence="2">
    <location>
        <begin position="81"/>
        <end position="199"/>
    </location>
</feature>
<dbReference type="InterPro" id="IPR004045">
    <property type="entry name" value="Glutathione_S-Trfase_N"/>
</dbReference>
<feature type="domain" description="GST N-terminal" evidence="1">
    <location>
        <begin position="1"/>
        <end position="79"/>
    </location>
</feature>
<dbReference type="SUPFAM" id="SSF52833">
    <property type="entry name" value="Thioredoxin-like"/>
    <property type="match status" value="1"/>
</dbReference>
<dbReference type="PROSITE" id="PS50405">
    <property type="entry name" value="GST_CTER"/>
    <property type="match status" value="1"/>
</dbReference>
<dbReference type="PANTHER" id="PTHR44051:SF2">
    <property type="entry name" value="HYPOTHETICAL GLUTATHIONE S-TRANSFERASE LIKE PROTEIN"/>
    <property type="match status" value="1"/>
</dbReference>
<dbReference type="InterPro" id="IPR040079">
    <property type="entry name" value="Glutathione_S-Trfase"/>
</dbReference>
<dbReference type="InterPro" id="IPR010987">
    <property type="entry name" value="Glutathione-S-Trfase_C-like"/>
</dbReference>
<dbReference type="RefSeq" id="WP_249058969.1">
    <property type="nucleotide sequence ID" value="NZ_JALZWP010000010.1"/>
</dbReference>
<dbReference type="SUPFAM" id="SSF47616">
    <property type="entry name" value="GST C-terminal domain-like"/>
    <property type="match status" value="1"/>
</dbReference>
<evidence type="ECO:0000259" key="2">
    <source>
        <dbReference type="PROSITE" id="PS50405"/>
    </source>
</evidence>
<gene>
    <name evidence="3" type="ORF">M3N55_11280</name>
</gene>
<evidence type="ECO:0000313" key="3">
    <source>
        <dbReference type="EMBL" id="MCL1629316.1"/>
    </source>
</evidence>
<name>A0ABT0M387_9RHOB</name>
<dbReference type="PROSITE" id="PS50404">
    <property type="entry name" value="GST_NTER"/>
    <property type="match status" value="1"/>
</dbReference>
<protein>
    <submittedName>
        <fullName evidence="3">Glutathione S-transferase family protein</fullName>
    </submittedName>
</protein>
<dbReference type="Gene3D" id="1.20.1050.10">
    <property type="match status" value="1"/>
</dbReference>
<evidence type="ECO:0000313" key="4">
    <source>
        <dbReference type="Proteomes" id="UP001202550"/>
    </source>
</evidence>
<dbReference type="PANTHER" id="PTHR44051">
    <property type="entry name" value="GLUTATHIONE S-TRANSFERASE-RELATED"/>
    <property type="match status" value="1"/>
</dbReference>
<organism evidence="3 4">
    <name type="scientific">Roseinatronobacter domitianus</name>
    <dbReference type="NCBI Taxonomy" id="2940293"/>
    <lineage>
        <taxon>Bacteria</taxon>
        <taxon>Pseudomonadati</taxon>
        <taxon>Pseudomonadota</taxon>
        <taxon>Alphaproteobacteria</taxon>
        <taxon>Rhodobacterales</taxon>
        <taxon>Paracoccaceae</taxon>
        <taxon>Roseinatronobacter</taxon>
    </lineage>
</organism>
<keyword evidence="4" id="KW-1185">Reference proteome</keyword>
<sequence>MILYNMPSSGNSYKVRLLLGLTGQSADCVDVEYGDVALEKAKAALPFGKAPVLVLDDGTALPESNAILWYLAQETAYWPTTPLEQAQTLSWMFWEQNQHEGVIAVRAALRTYPHRAAQATPERLEELLRQGNALLQVMEKHLANRDWLVGSGPSIADICLYAYTHSAGTRGGYDLAPFPALRAWLDRVAALPGYVGLTA</sequence>
<reference evidence="3 4" key="1">
    <citation type="submission" date="2022-05" db="EMBL/GenBank/DDBJ databases">
        <title>Seasonal and diel survey of microbial diversity of the Tyrrhenian coast.</title>
        <authorList>
            <person name="Gattoni G."/>
            <person name="Corral P."/>
        </authorList>
    </citation>
    <scope>NUCLEOTIDE SEQUENCE [LARGE SCALE GENOMIC DNA]</scope>
    <source>
        <strain evidence="3 4">V10</strain>
    </source>
</reference>
<comment type="caution">
    <text evidence="3">The sequence shown here is derived from an EMBL/GenBank/DDBJ whole genome shotgun (WGS) entry which is preliminary data.</text>
</comment>
<evidence type="ECO:0000259" key="1">
    <source>
        <dbReference type="PROSITE" id="PS50404"/>
    </source>
</evidence>
<dbReference type="EMBL" id="JALZWP010000010">
    <property type="protein sequence ID" value="MCL1629316.1"/>
    <property type="molecule type" value="Genomic_DNA"/>
</dbReference>
<accession>A0ABT0M387</accession>
<dbReference type="Pfam" id="PF13417">
    <property type="entry name" value="GST_N_3"/>
    <property type="match status" value="1"/>
</dbReference>
<dbReference type="Proteomes" id="UP001202550">
    <property type="component" value="Unassembled WGS sequence"/>
</dbReference>
<proteinExistence type="predicted"/>
<dbReference type="Pfam" id="PF00043">
    <property type="entry name" value="GST_C"/>
    <property type="match status" value="1"/>
</dbReference>
<dbReference type="SFLD" id="SFLDG00358">
    <property type="entry name" value="Main_(cytGST)"/>
    <property type="match status" value="1"/>
</dbReference>
<dbReference type="InterPro" id="IPR004046">
    <property type="entry name" value="GST_C"/>
</dbReference>
<dbReference type="InterPro" id="IPR036282">
    <property type="entry name" value="Glutathione-S-Trfase_C_sf"/>
</dbReference>
<dbReference type="Gene3D" id="3.40.30.10">
    <property type="entry name" value="Glutaredoxin"/>
    <property type="match status" value="1"/>
</dbReference>